<dbReference type="PROSITE" id="PS50921">
    <property type="entry name" value="ANTAR"/>
    <property type="match status" value="1"/>
</dbReference>
<dbReference type="Proteomes" id="UP000284178">
    <property type="component" value="Unassembled WGS sequence"/>
</dbReference>
<evidence type="ECO:0000313" key="2">
    <source>
        <dbReference type="EMBL" id="RGR75811.1"/>
    </source>
</evidence>
<feature type="domain" description="ANTAR" evidence="1">
    <location>
        <begin position="114"/>
        <end position="174"/>
    </location>
</feature>
<dbReference type="Gene3D" id="1.10.10.10">
    <property type="entry name" value="Winged helix-like DNA-binding domain superfamily/Winged helix DNA-binding domain"/>
    <property type="match status" value="1"/>
</dbReference>
<dbReference type="InterPro" id="IPR005561">
    <property type="entry name" value="ANTAR"/>
</dbReference>
<comment type="caution">
    <text evidence="2">The sequence shown here is derived from an EMBL/GenBank/DDBJ whole genome shotgun (WGS) entry which is preliminary data.</text>
</comment>
<evidence type="ECO:0000313" key="3">
    <source>
        <dbReference type="Proteomes" id="UP000284178"/>
    </source>
</evidence>
<dbReference type="InterPro" id="IPR011006">
    <property type="entry name" value="CheY-like_superfamily"/>
</dbReference>
<reference evidence="2 3" key="1">
    <citation type="submission" date="2018-08" db="EMBL/GenBank/DDBJ databases">
        <title>A genome reference for cultivated species of the human gut microbiota.</title>
        <authorList>
            <person name="Zou Y."/>
            <person name="Xue W."/>
            <person name="Luo G."/>
        </authorList>
    </citation>
    <scope>NUCLEOTIDE SEQUENCE [LARGE SCALE GENOMIC DNA]</scope>
    <source>
        <strain evidence="2 3">AF24-29</strain>
    </source>
</reference>
<dbReference type="GO" id="GO:0003723">
    <property type="term" value="F:RNA binding"/>
    <property type="evidence" value="ECO:0007669"/>
    <property type="project" value="InterPro"/>
</dbReference>
<evidence type="ECO:0000259" key="1">
    <source>
        <dbReference type="PROSITE" id="PS50921"/>
    </source>
</evidence>
<dbReference type="SMART" id="SM01012">
    <property type="entry name" value="ANTAR"/>
    <property type="match status" value="1"/>
</dbReference>
<dbReference type="Gene3D" id="3.40.50.2300">
    <property type="match status" value="1"/>
</dbReference>
<dbReference type="Pfam" id="PF03861">
    <property type="entry name" value="ANTAR"/>
    <property type="match status" value="1"/>
</dbReference>
<sequence>MLTVLLVNNALSAEMRLNSIIRRIGGQLVDQAGTLAAMTPLLKLQPLTLVLIDLPSQEETALPILLKQAADYPDTFFLFWTASEKQRKTEWKNVLLCERPVRLDPLLNQIADQAPALLQRSPALKRLAAQSRQIRQAKQVLMETGMSEDEAHHALEKMAMNLRISRGEAARKVLSENKQK</sequence>
<dbReference type="SUPFAM" id="SSF52172">
    <property type="entry name" value="CheY-like"/>
    <property type="match status" value="1"/>
</dbReference>
<organism evidence="2 3">
    <name type="scientific">Holdemania filiformis</name>
    <dbReference type="NCBI Taxonomy" id="61171"/>
    <lineage>
        <taxon>Bacteria</taxon>
        <taxon>Bacillati</taxon>
        <taxon>Bacillota</taxon>
        <taxon>Erysipelotrichia</taxon>
        <taxon>Erysipelotrichales</taxon>
        <taxon>Erysipelotrichaceae</taxon>
        <taxon>Holdemania</taxon>
    </lineage>
</organism>
<dbReference type="AlphaFoldDB" id="A0A412G4T9"/>
<name>A0A412G4T9_9FIRM</name>
<dbReference type="InterPro" id="IPR036388">
    <property type="entry name" value="WH-like_DNA-bd_sf"/>
</dbReference>
<dbReference type="EMBL" id="QRUP01000003">
    <property type="protein sequence ID" value="RGR75811.1"/>
    <property type="molecule type" value="Genomic_DNA"/>
</dbReference>
<dbReference type="RefSeq" id="WP_117893732.1">
    <property type="nucleotide sequence ID" value="NZ_CABJCV010000003.1"/>
</dbReference>
<protein>
    <submittedName>
        <fullName evidence="2">ANTAR domain-containing protein</fullName>
    </submittedName>
</protein>
<accession>A0A412G4T9</accession>
<gene>
    <name evidence="2" type="ORF">DWY25_03500</name>
</gene>
<proteinExistence type="predicted"/>
<keyword evidence="3" id="KW-1185">Reference proteome</keyword>
<dbReference type="GeneID" id="83014472"/>